<dbReference type="Pfam" id="PF00078">
    <property type="entry name" value="RVT_1"/>
    <property type="match status" value="1"/>
</dbReference>
<sequence length="1664" mass="188969">GSSQAGGLTPIDFNISEAVTYTGSNQAASKEELAMIDEMAEWSEKDKDILFQLYFEVMGEIGRNLRKTIYNKDRLLAFIIKMFKNHYHGGETGTEVVPLRVNVVGGALVKYNKESPNPIVIPRPDTGTILPLDDAYLKNYTASQWVARYQHLAFSEDMEPILIAKIDPCVLRRYFCGNGVSIRTIFQKILLAEMSQNVTLKEDKLASVKWDPATGNLKTYLTKFSTVHQQVVEIPEAKEYEKRFKLVDPTIVQICRSGLPKIIEPEMKKLMNEKGTKSLADFFQLCDDNEALILTWLEQKSNQRIGVDGYSVNNVVEMVPKTAGDPTPIAYTGFRSEQKRDRSYFQRDKGGNQPFRKNGHKKPFVPNVQENIASKTCWYCGKKGHLQSKCNKRTSDKKVNKPVYRLTTKGGMTLPKLVGKTTVGPLTCLLDTGATCNVISKNLIPKDYVIFPTNKHILDVNGGDKLAVGEVVIPFSFTCNGASHKWYLKFVVIESNEEIALIGSPTLKERKTILDMETHTLYIKKESPMDNSLKSLDIESFQVNCVNYFKQLVNQISLDPQSVNTWIIYRNEVVDPEPATAPEMENNPYQDRIVELIKEKFPSLLEPLSGAVDRGDLNFAVNTNSDIPTVSPMFKIPESQLKPLRGALDEMIAANQIRLSKSPYSAAMIFVPKPDGSLRPCVDYRKLNSITDKDHYPLPMIDHLLQKTKDAKLFSKIDLSKAFHQVLVREGDQAKLAFKTVYGTFEYLVMPFGTKNAPSCFQRLMDTIFEKLIRVGTTAPFIDDLLIMSKTTDIDNHIRDVMEVCKVLDEHKLKISLKKCLFGVKTVPFLGHVVGGGKITPAVSKINAIREFPIPTDKTKLRGFLGIVGYLRNHIKNLATMEAPLFELLKKDAKWVWLDQHQVAFESIKDAISETNSLSMPDYSKPFYLCCDASDLGIGHVLFQKDSQGNKNVIAFGSRTLRPSEKNYTTLEKELLAIVDALKSRHYTLWGHEVNVLTDHSNIIHIINDPKKTTNQRVLRWFELINGFNVRLSYIKGAENTIADSLSRNPKLSILHTKVAKDITNSSVINDIVAGYKLESDKCIADKDKNQLLYDIAEFCKEDGLYRAYGKVVVPKVKKVIDKIIAYFHNFRIGGHFSLIKTYDLIYRYFVWTGMKDDIDSYIKSCHICCVSKYSKFKPQGKLVAHQKPLKCFDDICVDFVVALPTNSCNGVDYNRIMVIVDRYSKMTRLFPLPSPCSAEIIIDIFEKDFVKIHGYPKVITSDNDTLFTSKVWTDYVQDLNINHLFSLPYHQQANGQVERYISTINDLIRSMFVEKTAVSQIYHESDLSADWLNNIHLIEFSLNNSLSTATGYSPFFVYHGESPNLAMDLHLGLDRDDIIGEDVVDDDVERRLKGKRHIMKIVDGRLKEALEKMRIQYNRGYKEISTKVNDIVYVQRNKRDSKFSTRFWGPVRVNEIYTNNNVEVKWQEDNKEYKAVVPMKRLKPAGAIDKIEKEKLELDLIPSITDNLSIKPLDMCVKAFFEYPPMLSAGEVIVGVVYDAKSCSELPSDTSDKLKALAASNSSAKHVLLVRELLKLKESPTFNMNEENIPVTAVVKSLLKYTLENDYFKIVAARAFTIKNEVVKRKNGRRQPSETKVCEVLVLMGGTLSWVRQKDFNSTYNYY</sequence>
<dbReference type="Gene3D" id="1.10.340.70">
    <property type="match status" value="1"/>
</dbReference>
<dbReference type="InterPro" id="IPR050951">
    <property type="entry name" value="Retrovirus_Pol_polyprotein"/>
</dbReference>
<accession>A0A8J4PJI3</accession>
<feature type="compositionally biased region" description="Basic and acidic residues" evidence="15">
    <location>
        <begin position="338"/>
        <end position="350"/>
    </location>
</feature>
<evidence type="ECO:0000259" key="16">
    <source>
        <dbReference type="PROSITE" id="PS50158"/>
    </source>
</evidence>
<reference evidence="19" key="1">
    <citation type="submission" date="2020-01" db="EMBL/GenBank/DDBJ databases">
        <title>Development of genomics and gene disruption for Polysphondylium violaceum indicates a role for the polyketide synthase stlB in stalk morphogenesis.</title>
        <authorList>
            <person name="Narita B."/>
            <person name="Kawabe Y."/>
            <person name="Kin K."/>
            <person name="Saito T."/>
            <person name="Gibbs R."/>
            <person name="Kuspa A."/>
            <person name="Muzny D."/>
            <person name="Queller D."/>
            <person name="Richards S."/>
            <person name="Strassman J."/>
            <person name="Sucgang R."/>
            <person name="Worley K."/>
            <person name="Schaap P."/>
        </authorList>
    </citation>
    <scope>NUCLEOTIDE SEQUENCE</scope>
    <source>
        <strain evidence="19">QSvi11</strain>
    </source>
</reference>
<keyword evidence="4" id="KW-0540">Nuclease</keyword>
<dbReference type="GO" id="GO:0003677">
    <property type="term" value="F:DNA binding"/>
    <property type="evidence" value="ECO:0007669"/>
    <property type="project" value="UniProtKB-KW"/>
</dbReference>
<dbReference type="InterPro" id="IPR012337">
    <property type="entry name" value="RNaseH-like_sf"/>
</dbReference>
<dbReference type="InterPro" id="IPR036397">
    <property type="entry name" value="RNaseH_sf"/>
</dbReference>
<evidence type="ECO:0000256" key="11">
    <source>
        <dbReference type="ARBA" id="ARBA00022918"/>
    </source>
</evidence>
<evidence type="ECO:0000256" key="14">
    <source>
        <dbReference type="PROSITE-ProRule" id="PRU00047"/>
    </source>
</evidence>
<dbReference type="GO" id="GO:0004519">
    <property type="term" value="F:endonuclease activity"/>
    <property type="evidence" value="ECO:0007669"/>
    <property type="project" value="UniProtKB-KW"/>
</dbReference>
<evidence type="ECO:0000313" key="19">
    <source>
        <dbReference type="EMBL" id="KAF2068562.1"/>
    </source>
</evidence>
<dbReference type="InterPro" id="IPR041588">
    <property type="entry name" value="Integrase_H2C2"/>
</dbReference>
<evidence type="ECO:0000256" key="10">
    <source>
        <dbReference type="ARBA" id="ARBA00022908"/>
    </source>
</evidence>
<feature type="domain" description="CCHC-type" evidence="16">
    <location>
        <begin position="377"/>
        <end position="390"/>
    </location>
</feature>
<keyword evidence="2" id="KW-0808">Transferase</keyword>
<evidence type="ECO:0000256" key="4">
    <source>
        <dbReference type="ARBA" id="ARBA00022722"/>
    </source>
</evidence>
<dbReference type="FunFam" id="3.10.20.370:FF:000001">
    <property type="entry name" value="Retrovirus-related Pol polyprotein from transposon 17.6-like protein"/>
    <property type="match status" value="1"/>
</dbReference>
<dbReference type="PROSITE" id="PS50158">
    <property type="entry name" value="ZF_CCHC"/>
    <property type="match status" value="1"/>
</dbReference>
<keyword evidence="1" id="KW-0645">Protease</keyword>
<keyword evidence="14" id="KW-0479">Metal-binding</keyword>
<dbReference type="InterPro" id="IPR021109">
    <property type="entry name" value="Peptidase_aspartic_dom_sf"/>
</dbReference>
<evidence type="ECO:0000256" key="2">
    <source>
        <dbReference type="ARBA" id="ARBA00022679"/>
    </source>
</evidence>
<keyword evidence="14" id="KW-0862">Zinc</keyword>
<dbReference type="InterPro" id="IPR041577">
    <property type="entry name" value="RT_RNaseH_2"/>
</dbReference>
<dbReference type="SMART" id="SM00343">
    <property type="entry name" value="ZnF_C2HC"/>
    <property type="match status" value="1"/>
</dbReference>
<dbReference type="InterPro" id="IPR001969">
    <property type="entry name" value="Aspartic_peptidase_AS"/>
</dbReference>
<dbReference type="PROSITE" id="PS50878">
    <property type="entry name" value="RT_POL"/>
    <property type="match status" value="1"/>
</dbReference>
<dbReference type="SUPFAM" id="SSF50630">
    <property type="entry name" value="Acid proteases"/>
    <property type="match status" value="1"/>
</dbReference>
<keyword evidence="9" id="KW-0694">RNA-binding</keyword>
<dbReference type="GO" id="GO:0004190">
    <property type="term" value="F:aspartic-type endopeptidase activity"/>
    <property type="evidence" value="ECO:0007669"/>
    <property type="project" value="UniProtKB-KW"/>
</dbReference>
<dbReference type="InterPro" id="IPR036875">
    <property type="entry name" value="Znf_CCHC_sf"/>
</dbReference>
<dbReference type="GO" id="GO:0008270">
    <property type="term" value="F:zinc ion binding"/>
    <property type="evidence" value="ECO:0007669"/>
    <property type="project" value="UniProtKB-KW"/>
</dbReference>
<keyword evidence="3" id="KW-0548">Nucleotidyltransferase</keyword>
<keyword evidence="12" id="KW-0238">DNA-binding</keyword>
<keyword evidence="20" id="KW-1185">Reference proteome</keyword>
<keyword evidence="7" id="KW-0378">Hydrolase</keyword>
<evidence type="ECO:0000256" key="7">
    <source>
        <dbReference type="ARBA" id="ARBA00022801"/>
    </source>
</evidence>
<keyword evidence="13" id="KW-0511">Multifunctional enzyme</keyword>
<evidence type="ECO:0000256" key="6">
    <source>
        <dbReference type="ARBA" id="ARBA00022759"/>
    </source>
</evidence>
<feature type="domain" description="Integrase catalytic" evidence="18">
    <location>
        <begin position="1185"/>
        <end position="1363"/>
    </location>
</feature>
<keyword evidence="6" id="KW-0255">Endonuclease</keyword>
<evidence type="ECO:0000256" key="9">
    <source>
        <dbReference type="ARBA" id="ARBA00022884"/>
    </source>
</evidence>
<feature type="non-terminal residue" evidence="19">
    <location>
        <position position="1"/>
    </location>
</feature>
<dbReference type="GO" id="GO:0006508">
    <property type="term" value="P:proteolysis"/>
    <property type="evidence" value="ECO:0007669"/>
    <property type="project" value="UniProtKB-KW"/>
</dbReference>
<dbReference type="Gene3D" id="2.40.70.10">
    <property type="entry name" value="Acid Proteases"/>
    <property type="match status" value="1"/>
</dbReference>
<dbReference type="OrthoDB" id="16365at2759"/>
<evidence type="ECO:0000256" key="12">
    <source>
        <dbReference type="ARBA" id="ARBA00023125"/>
    </source>
</evidence>
<dbReference type="CDD" id="cd01647">
    <property type="entry name" value="RT_LTR"/>
    <property type="match status" value="1"/>
</dbReference>
<evidence type="ECO:0000259" key="17">
    <source>
        <dbReference type="PROSITE" id="PS50878"/>
    </source>
</evidence>
<feature type="region of interest" description="Disordered" evidence="15">
    <location>
        <begin position="338"/>
        <end position="361"/>
    </location>
</feature>
<dbReference type="GO" id="GO:0003964">
    <property type="term" value="F:RNA-directed DNA polymerase activity"/>
    <property type="evidence" value="ECO:0007669"/>
    <property type="project" value="UniProtKB-KW"/>
</dbReference>
<dbReference type="InterPro" id="IPR001584">
    <property type="entry name" value="Integrase_cat-core"/>
</dbReference>
<dbReference type="Pfam" id="PF17919">
    <property type="entry name" value="RT_RNaseH_2"/>
    <property type="match status" value="1"/>
</dbReference>
<dbReference type="EMBL" id="AJWJ01000929">
    <property type="protein sequence ID" value="KAF2068562.1"/>
    <property type="molecule type" value="Genomic_DNA"/>
</dbReference>
<evidence type="ECO:0000259" key="18">
    <source>
        <dbReference type="PROSITE" id="PS50994"/>
    </source>
</evidence>
<gene>
    <name evidence="19" type="ORF">CYY_010112</name>
</gene>
<dbReference type="SUPFAM" id="SSF56672">
    <property type="entry name" value="DNA/RNA polymerases"/>
    <property type="match status" value="1"/>
</dbReference>
<comment type="caution">
    <text evidence="19">The sequence shown here is derived from an EMBL/GenBank/DDBJ whole genome shotgun (WGS) entry which is preliminary data.</text>
</comment>
<dbReference type="CDD" id="cd09274">
    <property type="entry name" value="RNase_HI_RT_Ty3"/>
    <property type="match status" value="1"/>
</dbReference>
<dbReference type="PANTHER" id="PTHR37984">
    <property type="entry name" value="PROTEIN CBG26694"/>
    <property type="match status" value="1"/>
</dbReference>
<dbReference type="Proteomes" id="UP000695562">
    <property type="component" value="Unassembled WGS sequence"/>
</dbReference>
<keyword evidence="11" id="KW-0695">RNA-directed DNA polymerase</keyword>
<dbReference type="GO" id="GO:0003723">
    <property type="term" value="F:RNA binding"/>
    <property type="evidence" value="ECO:0007669"/>
    <property type="project" value="UniProtKB-KW"/>
</dbReference>
<evidence type="ECO:0008006" key="21">
    <source>
        <dbReference type="Google" id="ProtNLM"/>
    </source>
</evidence>
<evidence type="ECO:0000256" key="15">
    <source>
        <dbReference type="SAM" id="MobiDB-lite"/>
    </source>
</evidence>
<evidence type="ECO:0000256" key="13">
    <source>
        <dbReference type="ARBA" id="ARBA00023268"/>
    </source>
</evidence>
<dbReference type="InterPro" id="IPR043502">
    <property type="entry name" value="DNA/RNA_pol_sf"/>
</dbReference>
<evidence type="ECO:0000313" key="20">
    <source>
        <dbReference type="Proteomes" id="UP000695562"/>
    </source>
</evidence>
<proteinExistence type="predicted"/>
<evidence type="ECO:0000256" key="5">
    <source>
        <dbReference type="ARBA" id="ARBA00022750"/>
    </source>
</evidence>
<dbReference type="SUPFAM" id="SSF53098">
    <property type="entry name" value="Ribonuclease H-like"/>
    <property type="match status" value="1"/>
</dbReference>
<dbReference type="SUPFAM" id="SSF57756">
    <property type="entry name" value="Retrovirus zinc finger-like domains"/>
    <property type="match status" value="1"/>
</dbReference>
<dbReference type="Gene3D" id="3.10.10.10">
    <property type="entry name" value="HIV Type 1 Reverse Transcriptase, subunit A, domain 1"/>
    <property type="match status" value="1"/>
</dbReference>
<feature type="non-terminal residue" evidence="19">
    <location>
        <position position="1664"/>
    </location>
</feature>
<protein>
    <recommendedName>
        <fullName evidence="21">Reverse transcriptase</fullName>
    </recommendedName>
</protein>
<organism evidence="19 20">
    <name type="scientific">Polysphondylium violaceum</name>
    <dbReference type="NCBI Taxonomy" id="133409"/>
    <lineage>
        <taxon>Eukaryota</taxon>
        <taxon>Amoebozoa</taxon>
        <taxon>Evosea</taxon>
        <taxon>Eumycetozoa</taxon>
        <taxon>Dictyostelia</taxon>
        <taxon>Dictyosteliales</taxon>
        <taxon>Dictyosteliaceae</taxon>
        <taxon>Polysphondylium</taxon>
    </lineage>
</organism>
<keyword evidence="14" id="KW-0863">Zinc-finger</keyword>
<dbReference type="GO" id="GO:0015074">
    <property type="term" value="P:DNA integration"/>
    <property type="evidence" value="ECO:0007669"/>
    <property type="project" value="UniProtKB-KW"/>
</dbReference>
<dbReference type="PROSITE" id="PS00141">
    <property type="entry name" value="ASP_PROTEASE"/>
    <property type="match status" value="1"/>
</dbReference>
<evidence type="ECO:0000256" key="1">
    <source>
        <dbReference type="ARBA" id="ARBA00022670"/>
    </source>
</evidence>
<dbReference type="FunFam" id="3.30.70.270:FF:000023">
    <property type="entry name" value="Pol"/>
    <property type="match status" value="1"/>
</dbReference>
<dbReference type="Pfam" id="PF17921">
    <property type="entry name" value="Integrase_H2C2"/>
    <property type="match status" value="1"/>
</dbReference>
<keyword evidence="10" id="KW-0229">DNA integration</keyword>
<evidence type="ECO:0000256" key="3">
    <source>
        <dbReference type="ARBA" id="ARBA00022695"/>
    </source>
</evidence>
<dbReference type="PANTHER" id="PTHR37984:SF5">
    <property type="entry name" value="PROTEIN NYNRIN-LIKE"/>
    <property type="match status" value="1"/>
</dbReference>
<evidence type="ECO:0000256" key="8">
    <source>
        <dbReference type="ARBA" id="ARBA00022842"/>
    </source>
</evidence>
<dbReference type="InterPro" id="IPR001878">
    <property type="entry name" value="Znf_CCHC"/>
</dbReference>
<keyword evidence="8" id="KW-0460">Magnesium</keyword>
<name>A0A8J4PJI3_9MYCE</name>
<feature type="domain" description="Reverse transcriptase" evidence="17">
    <location>
        <begin position="652"/>
        <end position="834"/>
    </location>
</feature>
<keyword evidence="5" id="KW-0064">Aspartyl protease</keyword>
<dbReference type="Gene3D" id="3.10.20.370">
    <property type="match status" value="1"/>
</dbReference>
<dbReference type="InterPro" id="IPR043128">
    <property type="entry name" value="Rev_trsase/Diguanyl_cyclase"/>
</dbReference>
<dbReference type="Gene3D" id="3.30.70.270">
    <property type="match status" value="2"/>
</dbReference>
<dbReference type="PROSITE" id="PS50994">
    <property type="entry name" value="INTEGRASE"/>
    <property type="match status" value="1"/>
</dbReference>
<dbReference type="Gene3D" id="3.30.420.10">
    <property type="entry name" value="Ribonuclease H-like superfamily/Ribonuclease H"/>
    <property type="match status" value="1"/>
</dbReference>
<dbReference type="Pfam" id="PF00665">
    <property type="entry name" value="rve"/>
    <property type="match status" value="1"/>
</dbReference>
<dbReference type="InterPro" id="IPR000477">
    <property type="entry name" value="RT_dom"/>
</dbReference>